<keyword evidence="8 12" id="KW-0472">Membrane</keyword>
<dbReference type="HAMAP" id="MF_01811">
    <property type="entry name" value="YidC_type2"/>
    <property type="match status" value="1"/>
</dbReference>
<dbReference type="GO" id="GO:0015031">
    <property type="term" value="P:protein transport"/>
    <property type="evidence" value="ECO:0007669"/>
    <property type="project" value="UniProtKB-KW"/>
</dbReference>
<dbReference type="InterPro" id="IPR047196">
    <property type="entry name" value="YidC_ALB_C"/>
</dbReference>
<evidence type="ECO:0000256" key="10">
    <source>
        <dbReference type="ARBA" id="ARBA00023186"/>
    </source>
</evidence>
<feature type="transmembrane region" description="Helical" evidence="12">
    <location>
        <begin position="125"/>
        <end position="147"/>
    </location>
</feature>
<dbReference type="GO" id="GO:0051205">
    <property type="term" value="P:protein insertion into membrane"/>
    <property type="evidence" value="ECO:0007669"/>
    <property type="project" value="TreeGrafter"/>
</dbReference>
<feature type="domain" description="Membrane insertase YidC/Oxa/ALB C-terminal" evidence="13">
    <location>
        <begin position="60"/>
        <end position="249"/>
    </location>
</feature>
<accession>A0A1Y3PN84</accession>
<protein>
    <recommendedName>
        <fullName evidence="12">Membrane protein insertase YidC</fullName>
    </recommendedName>
    <alternativeName>
        <fullName evidence="12">Foldase YidC</fullName>
    </alternativeName>
    <alternativeName>
        <fullName evidence="12">Membrane integrase YidC</fullName>
    </alternativeName>
    <alternativeName>
        <fullName evidence="12">Membrane protein YidC</fullName>
    </alternativeName>
</protein>
<gene>
    <name evidence="12" type="primary">yidC</name>
    <name evidence="14" type="ORF">BAA01_04755</name>
</gene>
<dbReference type="PANTHER" id="PTHR12428:SF65">
    <property type="entry name" value="CYTOCHROME C OXIDASE ASSEMBLY PROTEIN COX18, MITOCHONDRIAL"/>
    <property type="match status" value="1"/>
</dbReference>
<dbReference type="GO" id="GO:0032977">
    <property type="term" value="F:membrane insertase activity"/>
    <property type="evidence" value="ECO:0007669"/>
    <property type="project" value="InterPro"/>
</dbReference>
<keyword evidence="10 12" id="KW-0143">Chaperone</keyword>
<dbReference type="GO" id="GO:0005886">
    <property type="term" value="C:plasma membrane"/>
    <property type="evidence" value="ECO:0007669"/>
    <property type="project" value="UniProtKB-SubCell"/>
</dbReference>
<evidence type="ECO:0000259" key="13">
    <source>
        <dbReference type="Pfam" id="PF02096"/>
    </source>
</evidence>
<dbReference type="Proteomes" id="UP000196475">
    <property type="component" value="Unassembled WGS sequence"/>
</dbReference>
<proteinExistence type="inferred from homology"/>
<name>A0A1Y3PN84_9BACI</name>
<keyword evidence="6 12" id="KW-0653">Protein transport</keyword>
<dbReference type="Pfam" id="PF02096">
    <property type="entry name" value="60KD_IMP"/>
    <property type="match status" value="1"/>
</dbReference>
<evidence type="ECO:0000256" key="4">
    <source>
        <dbReference type="ARBA" id="ARBA00022692"/>
    </source>
</evidence>
<keyword evidence="3 12" id="KW-1003">Cell membrane</keyword>
<evidence type="ECO:0000256" key="9">
    <source>
        <dbReference type="ARBA" id="ARBA00023139"/>
    </source>
</evidence>
<evidence type="ECO:0000256" key="5">
    <source>
        <dbReference type="ARBA" id="ARBA00022729"/>
    </source>
</evidence>
<comment type="similarity">
    <text evidence="12">Belongs to the OXA1/ALB3/YidC family. Type 2 subfamily.</text>
</comment>
<evidence type="ECO:0000256" key="11">
    <source>
        <dbReference type="ARBA" id="ARBA00023288"/>
    </source>
</evidence>
<dbReference type="EMBL" id="LZRT01000072">
    <property type="protein sequence ID" value="OUM87586.1"/>
    <property type="molecule type" value="Genomic_DNA"/>
</dbReference>
<evidence type="ECO:0000256" key="12">
    <source>
        <dbReference type="HAMAP-Rule" id="MF_01811"/>
    </source>
</evidence>
<organism evidence="14 15">
    <name type="scientific">Bacillus thermozeamaize</name>
    <dbReference type="NCBI Taxonomy" id="230954"/>
    <lineage>
        <taxon>Bacteria</taxon>
        <taxon>Bacillati</taxon>
        <taxon>Bacillota</taxon>
        <taxon>Bacilli</taxon>
        <taxon>Bacillales</taxon>
        <taxon>Bacillaceae</taxon>
        <taxon>Bacillus</taxon>
    </lineage>
</organism>
<feature type="transmembrane region" description="Helical" evidence="12">
    <location>
        <begin position="206"/>
        <end position="225"/>
    </location>
</feature>
<evidence type="ECO:0000313" key="15">
    <source>
        <dbReference type="Proteomes" id="UP000196475"/>
    </source>
</evidence>
<comment type="subcellular location">
    <subcellularLocation>
        <location evidence="1 12">Cell membrane</location>
        <topology evidence="1 12">Multi-pass membrane protein</topology>
    </subcellularLocation>
</comment>
<sequence length="262" mass="30236">MVRRIGVLFGLLLIVFMMTGCSPESYMKPIDPNGGIWDRYFVYPLSWSLDTVAGWMAGSYGLSILVVTLFIRLLILPLMYKQMKSSKQLQAIQPELVKLQKKYKNNQEKLQMETMKLFQKHNVNPLMGCLPILIQMPILIAFYHAIMRNAEIREHSFLWMNLGAPDPIYLLPALAALTTYFQTVVTRKMMPTPSTMTAQMQQQQQMLRMMSVFMPAMILFIAITLPAALSLYWVYSNLFSILQTYFLYKVLYAEKVQEGTAQ</sequence>
<dbReference type="AlphaFoldDB" id="A0A1Y3PN84"/>
<dbReference type="PROSITE" id="PS51257">
    <property type="entry name" value="PROKAR_LIPOPROTEIN"/>
    <property type="match status" value="1"/>
</dbReference>
<reference evidence="15" key="1">
    <citation type="submission" date="2016-06" db="EMBL/GenBank/DDBJ databases">
        <authorList>
            <person name="Nascimento L."/>
            <person name="Pereira R.V."/>
            <person name="Martins L.F."/>
            <person name="Quaggio R.B."/>
            <person name="Silva A.M."/>
            <person name="Setubal J.C."/>
        </authorList>
    </citation>
    <scope>NUCLEOTIDE SEQUENCE [LARGE SCALE GENOMIC DNA]</scope>
</reference>
<evidence type="ECO:0000256" key="2">
    <source>
        <dbReference type="ARBA" id="ARBA00022448"/>
    </source>
</evidence>
<keyword evidence="11 12" id="KW-0449">Lipoprotein</keyword>
<keyword evidence="7 12" id="KW-1133">Transmembrane helix</keyword>
<keyword evidence="2 12" id="KW-0813">Transport</keyword>
<evidence type="ECO:0000256" key="7">
    <source>
        <dbReference type="ARBA" id="ARBA00022989"/>
    </source>
</evidence>
<evidence type="ECO:0000256" key="3">
    <source>
        <dbReference type="ARBA" id="ARBA00022475"/>
    </source>
</evidence>
<feature type="transmembrane region" description="Helical" evidence="12">
    <location>
        <begin position="167"/>
        <end position="185"/>
    </location>
</feature>
<evidence type="ECO:0000256" key="1">
    <source>
        <dbReference type="ARBA" id="ARBA00004651"/>
    </source>
</evidence>
<dbReference type="NCBIfam" id="TIGR03592">
    <property type="entry name" value="yidC_oxa1_cterm"/>
    <property type="match status" value="1"/>
</dbReference>
<evidence type="ECO:0000313" key="14">
    <source>
        <dbReference type="EMBL" id="OUM87586.1"/>
    </source>
</evidence>
<evidence type="ECO:0000256" key="6">
    <source>
        <dbReference type="ARBA" id="ARBA00022927"/>
    </source>
</evidence>
<feature type="transmembrane region" description="Helical" evidence="12">
    <location>
        <begin position="52"/>
        <end position="75"/>
    </location>
</feature>
<comment type="caution">
    <text evidence="14">The sequence shown here is derived from an EMBL/GenBank/DDBJ whole genome shotgun (WGS) entry which is preliminary data.</text>
</comment>
<dbReference type="InterPro" id="IPR023060">
    <property type="entry name" value="YidC/YidC1/YidC2_Firmicutes"/>
</dbReference>
<evidence type="ECO:0000256" key="8">
    <source>
        <dbReference type="ARBA" id="ARBA00023136"/>
    </source>
</evidence>
<comment type="function">
    <text evidence="12">Required for the insertion and/or proper folding and/or complex formation of integral membrane proteins into the membrane. Involved in integration of membrane proteins that insert both dependently and independently of the Sec translocase complex, as well as at least some lipoproteins.</text>
</comment>
<keyword evidence="5 12" id="KW-0732">Signal</keyword>
<dbReference type="InterPro" id="IPR001708">
    <property type="entry name" value="YidC/ALB3/OXA1/COX18"/>
</dbReference>
<dbReference type="PANTHER" id="PTHR12428">
    <property type="entry name" value="OXA1"/>
    <property type="match status" value="1"/>
</dbReference>
<dbReference type="CDD" id="cd20070">
    <property type="entry name" value="5TM_YidC_Alb3"/>
    <property type="match status" value="1"/>
</dbReference>
<keyword evidence="9" id="KW-0564">Palmitate</keyword>
<dbReference type="InterPro" id="IPR028055">
    <property type="entry name" value="YidC/Oxa/ALB_C"/>
</dbReference>
<keyword evidence="4 12" id="KW-0812">Transmembrane</keyword>